<organism evidence="1 2">
    <name type="scientific">Paracoccus tegillarcae</name>
    <dbReference type="NCBI Taxonomy" id="1529068"/>
    <lineage>
        <taxon>Bacteria</taxon>
        <taxon>Pseudomonadati</taxon>
        <taxon>Pseudomonadota</taxon>
        <taxon>Alphaproteobacteria</taxon>
        <taxon>Rhodobacterales</taxon>
        <taxon>Paracoccaceae</taxon>
        <taxon>Paracoccus</taxon>
    </lineage>
</organism>
<dbReference type="OrthoDB" id="1095281at2"/>
<protein>
    <submittedName>
        <fullName evidence="1">Uncharacterized protein</fullName>
    </submittedName>
</protein>
<name>A0A2K9EWE2_9RHOB</name>
<dbReference type="RefSeq" id="WP_101459047.1">
    <property type="nucleotide sequence ID" value="NZ_CP025408.1"/>
</dbReference>
<evidence type="ECO:0000313" key="1">
    <source>
        <dbReference type="EMBL" id="AUH32372.1"/>
    </source>
</evidence>
<dbReference type="Proteomes" id="UP000233742">
    <property type="component" value="Chromosome"/>
</dbReference>
<proteinExistence type="predicted"/>
<accession>A0A2K9EWE2</accession>
<gene>
    <name evidence="1" type="ORF">CUV01_02270</name>
</gene>
<keyword evidence="2" id="KW-1185">Reference proteome</keyword>
<reference evidence="1 2" key="1">
    <citation type="submission" date="2017-12" db="EMBL/GenBank/DDBJ databases">
        <authorList>
            <person name="Hurst M.R.H."/>
        </authorList>
    </citation>
    <scope>NUCLEOTIDE SEQUENCE [LARGE SCALE GENOMIC DNA]</scope>
    <source>
        <strain evidence="1 2">BM15</strain>
    </source>
</reference>
<dbReference type="EMBL" id="CP025408">
    <property type="protein sequence ID" value="AUH32372.1"/>
    <property type="molecule type" value="Genomic_DNA"/>
</dbReference>
<dbReference type="AlphaFoldDB" id="A0A2K9EWE2"/>
<evidence type="ECO:0000313" key="2">
    <source>
        <dbReference type="Proteomes" id="UP000233742"/>
    </source>
</evidence>
<sequence length="591" mass="66541">MIPDYLSQFPITANLLPPKLLQLLQPVDSDPSRKVEVTSHYDFDQFGPRREYCHMLMALSPQPTIHLQDISSEAGEGVVEYSTPDVRALGGLSDFVPSVSGLDYVVASWGDGSFYTYNLAEKVWMALGLSPRCIGGDPADGRRQKIIFDDLSLPEFGVVEGEISTQHYFSVSRNVSWQMSNEHLRRYLWMRGCHGVRVFYYEAAVADSEALRALMNGETSVEFKPDPGWYELCIQEYEGQLLIQLWAIVTAVTPELCPDKSADGLLWPGCAESMTRNRARQIRYPGESVFLDDRFLKRYEQNHFYNSTPFRSGSVWRCSPSYQGQWAFRDCIRVGRNLISVPMRELYKGLPDREIVHAHAHALAHAKVAGFDLGEEHIVAKTQRYLDVLLELGDMLEELGRAFERDESATDIVKFDRQELKNEGWVSYPELCRLAQVAPLDMSEQEFLSRCKNIHEIAQRIPNGFLRALIKSAGHDGKDIKEFASLRLLQALTNILERLNADGEQIDAFGAGTTSEDLTVRNSALAALFVNNDLRIADAHDAGGVLVALERLDFDVAALNDGYGRALDHVLDAVVASFAHISLQLRQFLER</sequence>
<dbReference type="KEGG" id="paro:CUV01_02270"/>